<dbReference type="AlphaFoldDB" id="A0A8J4YP17"/>
<dbReference type="InterPro" id="IPR002453">
    <property type="entry name" value="Beta_tubulin"/>
</dbReference>
<protein>
    <submittedName>
        <fullName evidence="6">Tubulin beta-2 chain</fullName>
    </submittedName>
</protein>
<reference evidence="6" key="1">
    <citation type="submission" date="2020-07" db="EMBL/GenBank/DDBJ databases">
        <title>The High-quality genome of the commercially important snow crab, Chionoecetes opilio.</title>
        <authorList>
            <person name="Jeong J.-H."/>
            <person name="Ryu S."/>
        </authorList>
    </citation>
    <scope>NUCLEOTIDE SEQUENCE</scope>
    <source>
        <strain evidence="6">MADBK_172401_WGS</strain>
        <tissue evidence="6">Digestive gland</tissue>
    </source>
</reference>
<evidence type="ECO:0000256" key="4">
    <source>
        <dbReference type="ARBA" id="ARBA00023134"/>
    </source>
</evidence>
<evidence type="ECO:0000313" key="6">
    <source>
        <dbReference type="EMBL" id="KAG0725849.1"/>
    </source>
</evidence>
<dbReference type="GO" id="GO:0005525">
    <property type="term" value="F:GTP binding"/>
    <property type="evidence" value="ECO:0007669"/>
    <property type="project" value="UniProtKB-KW"/>
</dbReference>
<dbReference type="GO" id="GO:0003924">
    <property type="term" value="F:GTPase activity"/>
    <property type="evidence" value="ECO:0007669"/>
    <property type="project" value="InterPro"/>
</dbReference>
<organism evidence="6 7">
    <name type="scientific">Chionoecetes opilio</name>
    <name type="common">Atlantic snow crab</name>
    <name type="synonym">Cancer opilio</name>
    <dbReference type="NCBI Taxonomy" id="41210"/>
    <lineage>
        <taxon>Eukaryota</taxon>
        <taxon>Metazoa</taxon>
        <taxon>Ecdysozoa</taxon>
        <taxon>Arthropoda</taxon>
        <taxon>Crustacea</taxon>
        <taxon>Multicrustacea</taxon>
        <taxon>Malacostraca</taxon>
        <taxon>Eumalacostraca</taxon>
        <taxon>Eucarida</taxon>
        <taxon>Decapoda</taxon>
        <taxon>Pleocyemata</taxon>
        <taxon>Brachyura</taxon>
        <taxon>Eubrachyura</taxon>
        <taxon>Majoidea</taxon>
        <taxon>Majidae</taxon>
        <taxon>Chionoecetes</taxon>
    </lineage>
</organism>
<dbReference type="InterPro" id="IPR000217">
    <property type="entry name" value="Tubulin"/>
</dbReference>
<evidence type="ECO:0000256" key="1">
    <source>
        <dbReference type="ARBA" id="ARBA00009636"/>
    </source>
</evidence>
<evidence type="ECO:0000256" key="3">
    <source>
        <dbReference type="ARBA" id="ARBA00022741"/>
    </source>
</evidence>
<dbReference type="PRINTS" id="PR01161">
    <property type="entry name" value="TUBULIN"/>
</dbReference>
<proteinExistence type="inferred from homology"/>
<dbReference type="Gene3D" id="3.40.50.1440">
    <property type="entry name" value="Tubulin/FtsZ, GTPase domain"/>
    <property type="match status" value="1"/>
</dbReference>
<evidence type="ECO:0000313" key="7">
    <source>
        <dbReference type="Proteomes" id="UP000770661"/>
    </source>
</evidence>
<dbReference type="EMBL" id="JACEEZ010005146">
    <property type="protein sequence ID" value="KAG0725849.1"/>
    <property type="molecule type" value="Genomic_DNA"/>
</dbReference>
<dbReference type="Pfam" id="PF00091">
    <property type="entry name" value="Tubulin"/>
    <property type="match status" value="1"/>
</dbReference>
<keyword evidence="2" id="KW-0493">Microtubule</keyword>
<keyword evidence="4" id="KW-0342">GTP-binding</keyword>
<dbReference type="GO" id="GO:0005874">
    <property type="term" value="C:microtubule"/>
    <property type="evidence" value="ECO:0007669"/>
    <property type="project" value="UniProtKB-KW"/>
</dbReference>
<dbReference type="PANTHER" id="PTHR11588">
    <property type="entry name" value="TUBULIN"/>
    <property type="match status" value="1"/>
</dbReference>
<evidence type="ECO:0000256" key="2">
    <source>
        <dbReference type="ARBA" id="ARBA00022701"/>
    </source>
</evidence>
<feature type="domain" description="Tubulin/FtsZ GTPase" evidence="5">
    <location>
        <begin position="51"/>
        <end position="124"/>
    </location>
</feature>
<dbReference type="OrthoDB" id="6073114at2759"/>
<dbReference type="InterPro" id="IPR003008">
    <property type="entry name" value="Tubulin_FtsZ_GTPase"/>
</dbReference>
<name>A0A8J4YP17_CHIOP</name>
<dbReference type="SUPFAM" id="SSF52490">
    <property type="entry name" value="Tubulin nucleotide-binding domain-like"/>
    <property type="match status" value="1"/>
</dbReference>
<keyword evidence="3" id="KW-0547">Nucleotide-binding</keyword>
<keyword evidence="7" id="KW-1185">Reference proteome</keyword>
<accession>A0A8J4YP17</accession>
<dbReference type="PRINTS" id="PR01163">
    <property type="entry name" value="BETATUBULIN"/>
</dbReference>
<comment type="caution">
    <text evidence="6">The sequence shown here is derived from an EMBL/GenBank/DDBJ whole genome shotgun (WGS) entry which is preliminary data.</text>
</comment>
<dbReference type="GO" id="GO:0005200">
    <property type="term" value="F:structural constituent of cytoskeleton"/>
    <property type="evidence" value="ECO:0007669"/>
    <property type="project" value="InterPro"/>
</dbReference>
<gene>
    <name evidence="6" type="primary">TBB2_53</name>
    <name evidence="6" type="ORF">GWK47_037808</name>
</gene>
<dbReference type="GO" id="GO:0007017">
    <property type="term" value="P:microtubule-based process"/>
    <property type="evidence" value="ECO:0007669"/>
    <property type="project" value="InterPro"/>
</dbReference>
<evidence type="ECO:0000259" key="5">
    <source>
        <dbReference type="Pfam" id="PF00091"/>
    </source>
</evidence>
<dbReference type="InterPro" id="IPR036525">
    <property type="entry name" value="Tubulin/FtsZ_GTPase_sf"/>
</dbReference>
<dbReference type="Proteomes" id="UP000770661">
    <property type="component" value="Unassembled WGS sequence"/>
</dbReference>
<sequence>MSKRGRGASSGGKSWISLSLPVDVVMNYADNPNVKNLYIIAAVSDIVDATSKKGDTGSGRDTLLVSKILEDFPDKKMVTFSVVPSPKVSDPVVEPYSATLSTHRLVEDAGETCCIDSKELDNICFRTLKLQNPIYGDLLED</sequence>
<comment type="similarity">
    <text evidence="1">Belongs to the tubulin family.</text>
</comment>